<proteinExistence type="predicted"/>
<protein>
    <submittedName>
        <fullName evidence="2">Uncharacterized protein</fullName>
    </submittedName>
</protein>
<name>A0A8S5NPI9_9CAUD</name>
<evidence type="ECO:0000313" key="2">
    <source>
        <dbReference type="EMBL" id="DAD95963.1"/>
    </source>
</evidence>
<keyword evidence="1" id="KW-0812">Transmembrane</keyword>
<sequence length="45" mass="5059">MEGEYNRPAVKRVNMCLDAVGRTLLAWSGMAIIYAAWNPAKYLIT</sequence>
<organism evidence="2">
    <name type="scientific">Siphoviridae sp. ctGMq5</name>
    <dbReference type="NCBI Taxonomy" id="2826220"/>
    <lineage>
        <taxon>Viruses</taxon>
        <taxon>Duplodnaviria</taxon>
        <taxon>Heunggongvirae</taxon>
        <taxon>Uroviricota</taxon>
        <taxon>Caudoviricetes</taxon>
    </lineage>
</organism>
<evidence type="ECO:0000256" key="1">
    <source>
        <dbReference type="SAM" id="Phobius"/>
    </source>
</evidence>
<accession>A0A8S5NPI9</accession>
<keyword evidence="1" id="KW-1133">Transmembrane helix</keyword>
<keyword evidence="1" id="KW-0472">Membrane</keyword>
<feature type="transmembrane region" description="Helical" evidence="1">
    <location>
        <begin position="20"/>
        <end position="37"/>
    </location>
</feature>
<reference evidence="2" key="1">
    <citation type="journal article" date="2021" name="Proc. Natl. Acad. Sci. U.S.A.">
        <title>A Catalog of Tens of Thousands of Viruses from Human Metagenomes Reveals Hidden Associations with Chronic Diseases.</title>
        <authorList>
            <person name="Tisza M.J."/>
            <person name="Buck C.B."/>
        </authorList>
    </citation>
    <scope>NUCLEOTIDE SEQUENCE</scope>
    <source>
        <strain evidence="2">CtGMq5</strain>
    </source>
</reference>
<dbReference type="EMBL" id="BK015206">
    <property type="protein sequence ID" value="DAD95963.1"/>
    <property type="molecule type" value="Genomic_DNA"/>
</dbReference>